<feature type="region of interest" description="Disordered" evidence="1">
    <location>
        <begin position="176"/>
        <end position="204"/>
    </location>
</feature>
<reference evidence="2 3" key="1">
    <citation type="submission" date="2021-02" db="EMBL/GenBank/DDBJ databases">
        <title>Genome assembly of Pseudopithomyces chartarum.</title>
        <authorList>
            <person name="Jauregui R."/>
            <person name="Singh J."/>
            <person name="Voisey C."/>
        </authorList>
    </citation>
    <scope>NUCLEOTIDE SEQUENCE [LARGE SCALE GENOMIC DNA]</scope>
    <source>
        <strain evidence="2 3">AGR01</strain>
    </source>
</reference>
<protein>
    <submittedName>
        <fullName evidence="2">Uncharacterized protein</fullName>
    </submittedName>
</protein>
<proteinExistence type="predicted"/>
<sequence>MWRHDPVVFSRSPIRRPTEAALRSSRCFSTTRSVSARHDYSPNGNSDERPEGMSDLEWMRHRHLRRYWKRRIEEDPYKALFGASEDMLRGRGLQGYIQRQREMHKKGLEWVQKTFPKWMLEDMGLRDRDDPDTNISSKPLHLKKAENDSHAQAGKRKRESTHEELLYNAARVGPSIRNECVKSPSDTRRPQEHPHTPAQNHSVPQAESVLGSHEYINIAENPATQVDNATRETFDFETTAKPQNDVEDSVRVEKVSNSRELSFIEEFLADKAPSKSPSRSGNLDWRQTAIDRRAAADSSLEQRRKTAVNVIDVSAKDKARQVQEDSSEPRLRDRFDDKKNFKTEADREPAVKGHYTSVPQAGKVVIDFQGPLDSRVGMKEVQEFPRNIEEAAGSKLDTKRYRPVLGSEDWMQTGSIKARNVPDGAMPESNTVNNPEELSFESGQAKPDPPVAPRRSTSDVLEQLPKEDIDFLTANDIRASMGRIRTKQEDKSAIREKLEEGYQKDSPELHHMLEAQVVNGQYVRRVSSEMAQEQHTESVQDKPITADSVQQETLKPVSVLETSLDFMSRWLHTGGNVLAQHFWQDPVQLVAGQLSGADDEFFKGIGAGVIKGRRAFALIKDELIEDVPATKTLIDRLNRDEIRASAGAVKLYRDLPSALKDGSDVNESRAAAHLRVGKLRQALLDTDKQYKEACELIDSMHNTSKPTFLLEKRLRFAVEILRKNTKLTRMAVFGLQGRIEVATGSDGLVFRELLHRLLTLQDTQLALSRLVSRAMHNLGINPTAEEATPVKAEGLSVGLEDTNGSEASVPESSKESTAEKYIDHAAVNGKLQEEVRQLKDAMHGLSDDGYKHPPKPFIRKSFDEPNPLAHSLFRPFSLQLDSLGKETDAEKEGVISAAKKEKGDTELVREVRKAYEDVYGPITASHWQVQELTPHKVLDEEPTKVPESKESTRKTPIQMLKEDNVSPSIATEAPETDSVSFVDENVQPLGAVTETTLSLRDEVQAEVTATGAKPEDASSSQPTSHNAAPTSQTSDGYELAYEPSTDSYVPISYKTLIYNSETDKLSITTSQVPQPNPPITPIPLHEALATLSHPSKFIDHLPASFHVLAAKPDVLTLQTASPSSTIASKNVTTALGDKSYDRSLEPDETDGWRGINPVDGTTTLSPTGFEGVGSDLERELEFQERRRKAQEYHGGKEDVETGKRLQAVLANPVADSPVYYIETPLSSLLPQIFPPQSWPFPMFMSMQMKLQRIRHIRAIIHATSRTIHALNIPPRRIRVPRKLESPNVRPLLRTVTVRRIVHVAPPEFVGAQRSNGEARW</sequence>
<feature type="region of interest" description="Disordered" evidence="1">
    <location>
        <begin position="126"/>
        <end position="162"/>
    </location>
</feature>
<feature type="compositionally biased region" description="Polar residues" evidence="1">
    <location>
        <begin position="1017"/>
        <end position="1035"/>
    </location>
</feature>
<feature type="region of interest" description="Disordered" evidence="1">
    <location>
        <begin position="33"/>
        <end position="52"/>
    </location>
</feature>
<feature type="region of interest" description="Disordered" evidence="1">
    <location>
        <begin position="419"/>
        <end position="461"/>
    </location>
</feature>
<evidence type="ECO:0000313" key="2">
    <source>
        <dbReference type="EMBL" id="KAK3209056.1"/>
    </source>
</evidence>
<dbReference type="Proteomes" id="UP001280581">
    <property type="component" value="Unassembled WGS sequence"/>
</dbReference>
<comment type="caution">
    <text evidence="2">The sequence shown here is derived from an EMBL/GenBank/DDBJ whole genome shotgun (WGS) entry which is preliminary data.</text>
</comment>
<evidence type="ECO:0000256" key="1">
    <source>
        <dbReference type="SAM" id="MobiDB-lite"/>
    </source>
</evidence>
<accession>A0AAN6LXJ5</accession>
<feature type="compositionally biased region" description="Basic and acidic residues" evidence="1">
    <location>
        <begin position="185"/>
        <end position="195"/>
    </location>
</feature>
<organism evidence="2 3">
    <name type="scientific">Pseudopithomyces chartarum</name>
    <dbReference type="NCBI Taxonomy" id="1892770"/>
    <lineage>
        <taxon>Eukaryota</taxon>
        <taxon>Fungi</taxon>
        <taxon>Dikarya</taxon>
        <taxon>Ascomycota</taxon>
        <taxon>Pezizomycotina</taxon>
        <taxon>Dothideomycetes</taxon>
        <taxon>Pleosporomycetidae</taxon>
        <taxon>Pleosporales</taxon>
        <taxon>Massarineae</taxon>
        <taxon>Didymosphaeriaceae</taxon>
        <taxon>Pseudopithomyces</taxon>
    </lineage>
</organism>
<feature type="region of interest" description="Disordered" evidence="1">
    <location>
        <begin position="1139"/>
        <end position="1170"/>
    </location>
</feature>
<dbReference type="EMBL" id="WVTA01000006">
    <property type="protein sequence ID" value="KAK3209056.1"/>
    <property type="molecule type" value="Genomic_DNA"/>
</dbReference>
<evidence type="ECO:0000313" key="3">
    <source>
        <dbReference type="Proteomes" id="UP001280581"/>
    </source>
</evidence>
<name>A0AAN6LXJ5_9PLEO</name>
<gene>
    <name evidence="2" type="ORF">GRF29_69g554660</name>
</gene>
<feature type="compositionally biased region" description="Basic and acidic residues" evidence="1">
    <location>
        <begin position="36"/>
        <end position="52"/>
    </location>
</feature>
<feature type="region of interest" description="Disordered" evidence="1">
    <location>
        <begin position="1005"/>
        <end position="1038"/>
    </location>
</feature>
<keyword evidence="3" id="KW-1185">Reference proteome</keyword>